<accession>A0ACB8TRF4</accession>
<evidence type="ECO:0000313" key="1">
    <source>
        <dbReference type="EMBL" id="KAI0084622.1"/>
    </source>
</evidence>
<reference evidence="1" key="1">
    <citation type="journal article" date="2021" name="Environ. Microbiol.">
        <title>Gene family expansions and transcriptome signatures uncover fungal adaptations to wood decay.</title>
        <authorList>
            <person name="Hage H."/>
            <person name="Miyauchi S."/>
            <person name="Viragh M."/>
            <person name="Drula E."/>
            <person name="Min B."/>
            <person name="Chaduli D."/>
            <person name="Navarro D."/>
            <person name="Favel A."/>
            <person name="Norest M."/>
            <person name="Lesage-Meessen L."/>
            <person name="Balint B."/>
            <person name="Merenyi Z."/>
            <person name="de Eugenio L."/>
            <person name="Morin E."/>
            <person name="Martinez A.T."/>
            <person name="Baldrian P."/>
            <person name="Stursova M."/>
            <person name="Martinez M.J."/>
            <person name="Novotny C."/>
            <person name="Magnuson J.K."/>
            <person name="Spatafora J.W."/>
            <person name="Maurice S."/>
            <person name="Pangilinan J."/>
            <person name="Andreopoulos W."/>
            <person name="LaButti K."/>
            <person name="Hundley H."/>
            <person name="Na H."/>
            <person name="Kuo A."/>
            <person name="Barry K."/>
            <person name="Lipzen A."/>
            <person name="Henrissat B."/>
            <person name="Riley R."/>
            <person name="Ahrendt S."/>
            <person name="Nagy L.G."/>
            <person name="Grigoriev I.V."/>
            <person name="Martin F."/>
            <person name="Rosso M.N."/>
        </authorList>
    </citation>
    <scope>NUCLEOTIDE SEQUENCE</scope>
    <source>
        <strain evidence="1">CBS 384.51</strain>
    </source>
</reference>
<keyword evidence="2" id="KW-1185">Reference proteome</keyword>
<name>A0ACB8TRF4_9APHY</name>
<protein>
    <submittedName>
        <fullName evidence="1">Uncharacterized protein</fullName>
    </submittedName>
</protein>
<dbReference type="Proteomes" id="UP001055072">
    <property type="component" value="Unassembled WGS sequence"/>
</dbReference>
<proteinExistence type="predicted"/>
<organism evidence="1 2">
    <name type="scientific">Irpex rosettiformis</name>
    <dbReference type="NCBI Taxonomy" id="378272"/>
    <lineage>
        <taxon>Eukaryota</taxon>
        <taxon>Fungi</taxon>
        <taxon>Dikarya</taxon>
        <taxon>Basidiomycota</taxon>
        <taxon>Agaricomycotina</taxon>
        <taxon>Agaricomycetes</taxon>
        <taxon>Polyporales</taxon>
        <taxon>Irpicaceae</taxon>
        <taxon>Irpex</taxon>
    </lineage>
</organism>
<sequence>MCDLRSSRIVRQLVVERLHSRITTNLHRRVSRSFGASTTAVNKAQHEQSYIELNFKQPPLVPVGWDQFNVTASQPVLFKAYQDPTISQPSRAVQLLSALTKGRDRIVEVEVGRYDDTRLDGFHQVSMRLGQYLDWLQSERTDGRVGGKQVYLAQWIGHGEIEAVRDIAFPPPVLSTLITRGRVDLYQSALFLGPTGAVTPLHYDPYINLFHLQASSASNDYAKHILLLPPSASELMRGSHAHSRHHNTSTLDFQLHTDGSHECPRFRVTASCGVSGTSKARDVIERDAVTCILRENETLLIPRGWWHRVENVALRDASCKHGGWTAGLSYWFLPRQQ</sequence>
<gene>
    <name evidence="1" type="ORF">BDY19DRAFT_898144</name>
</gene>
<comment type="caution">
    <text evidence="1">The sequence shown here is derived from an EMBL/GenBank/DDBJ whole genome shotgun (WGS) entry which is preliminary data.</text>
</comment>
<dbReference type="EMBL" id="MU274940">
    <property type="protein sequence ID" value="KAI0084622.1"/>
    <property type="molecule type" value="Genomic_DNA"/>
</dbReference>
<evidence type="ECO:0000313" key="2">
    <source>
        <dbReference type="Proteomes" id="UP001055072"/>
    </source>
</evidence>